<accession>A0A841N307</accession>
<dbReference type="Proteomes" id="UP000589738">
    <property type="component" value="Unassembled WGS sequence"/>
</dbReference>
<name>A0A841N307_9FLAO</name>
<protein>
    <recommendedName>
        <fullName evidence="3">LysM domain-containing protein</fullName>
    </recommendedName>
</protein>
<evidence type="ECO:0000313" key="2">
    <source>
        <dbReference type="Proteomes" id="UP000589738"/>
    </source>
</evidence>
<keyword evidence="2" id="KW-1185">Reference proteome</keyword>
<organism evidence="1 2">
    <name type="scientific">Chryseobacterium shigense</name>
    <dbReference type="NCBI Taxonomy" id="297244"/>
    <lineage>
        <taxon>Bacteria</taxon>
        <taxon>Pseudomonadati</taxon>
        <taxon>Bacteroidota</taxon>
        <taxon>Flavobacteriia</taxon>
        <taxon>Flavobacteriales</taxon>
        <taxon>Weeksellaceae</taxon>
        <taxon>Chryseobacterium group</taxon>
        <taxon>Chryseobacterium</taxon>
    </lineage>
</organism>
<sequence length="347" mass="40528">MQKYNIHTVQKGESLKSISSLYNLDAGALKLFHNNHCNVKDMILIELTGQKELFLPRTAVTDKNRLVKFGRANSLVFQPGNLFMKYGVIVTIENNDRKNELKYETSVRWLKTENRLHFFEIDRISNLYLNEEEVNEIADLLAYKTSKVLYPLQISVDEKGKFNDVENLSVFKERWSSVKEEVYKEFDGETVDEYCLKIERIIEEPDAMNLYLKNDYFIRTLFFGMYQSFGQDFRTGTEVSFPIVNNPVEPKYEIKLEIDPLKDEYNLVHIEGEGTLNDERSVYDFMNKAPFSMIIEDHPVMNHEGNFRISYYLNGETLLSESLYLECDIQLEKKKKISVMIAGLADS</sequence>
<dbReference type="AlphaFoldDB" id="A0A841N307"/>
<evidence type="ECO:0000313" key="1">
    <source>
        <dbReference type="EMBL" id="MBB6370817.1"/>
    </source>
</evidence>
<reference evidence="1 2" key="1">
    <citation type="submission" date="2020-08" db="EMBL/GenBank/DDBJ databases">
        <title>Functional genomics of gut bacteria from endangered species of beetles.</title>
        <authorList>
            <person name="Carlos-Shanley C."/>
        </authorList>
    </citation>
    <scope>NUCLEOTIDE SEQUENCE [LARGE SCALE GENOMIC DNA]</scope>
    <source>
        <strain evidence="1 2">S00136</strain>
    </source>
</reference>
<dbReference type="RefSeq" id="WP_184158179.1">
    <property type="nucleotide sequence ID" value="NZ_JACHLC010000001.1"/>
</dbReference>
<proteinExistence type="predicted"/>
<evidence type="ECO:0008006" key="3">
    <source>
        <dbReference type="Google" id="ProtNLM"/>
    </source>
</evidence>
<gene>
    <name evidence="1" type="ORF">HNP36_001870</name>
</gene>
<comment type="caution">
    <text evidence="1">The sequence shown here is derived from an EMBL/GenBank/DDBJ whole genome shotgun (WGS) entry which is preliminary data.</text>
</comment>
<dbReference type="EMBL" id="JACHLC010000001">
    <property type="protein sequence ID" value="MBB6370817.1"/>
    <property type="molecule type" value="Genomic_DNA"/>
</dbReference>